<evidence type="ECO:0000256" key="1">
    <source>
        <dbReference type="ARBA" id="ARBA00004141"/>
    </source>
</evidence>
<comment type="subcellular location">
    <subcellularLocation>
        <location evidence="1">Membrane</location>
        <topology evidence="1">Multi-pass membrane protein</topology>
    </subcellularLocation>
</comment>
<feature type="coiled-coil region" evidence="5">
    <location>
        <begin position="156"/>
        <end position="183"/>
    </location>
</feature>
<dbReference type="InterPro" id="IPR002523">
    <property type="entry name" value="MgTranspt_CorA/ZnTranspt_ZntB"/>
</dbReference>
<keyword evidence="5" id="KW-0175">Coiled coil</keyword>
<evidence type="ECO:0000256" key="3">
    <source>
        <dbReference type="ARBA" id="ARBA00022989"/>
    </source>
</evidence>
<feature type="transmembrane region" description="Helical" evidence="6">
    <location>
        <begin position="254"/>
        <end position="273"/>
    </location>
</feature>
<feature type="transmembrane region" description="Helical" evidence="6">
    <location>
        <begin position="220"/>
        <end position="242"/>
    </location>
</feature>
<dbReference type="InterPro" id="IPR045863">
    <property type="entry name" value="CorA_TM1_TM2"/>
</dbReference>
<dbReference type="EMBL" id="SDEE01000187">
    <property type="protein sequence ID" value="RXW19709.1"/>
    <property type="molecule type" value="Genomic_DNA"/>
</dbReference>
<keyword evidence="8" id="KW-1185">Reference proteome</keyword>
<sequence length="338" mass="38809">MQRPLRRGLGWILEMRPDNIRVRALFVENMSGPVLRMLGARFNIEPFFFSSSINWIPSRFQEEIQQDVGDHITLTLTFIKSMSQNKFEDHMSTSGAPGSSIVSKKGTLLGSQKIDTQAPLILYSNDFIKNIEFVRDTPTPFMTSKNFDQRLIDENARLLKRECKNLLDEIKRLQLMLYQQERRLKNVMNLVFSSVNIDDSKRMREMTEAAVRDSAAMKQIAYLTMIFLPASFVAAVFGMNVAEINPGTLGTVPHYVAVALPFTIFTAWIIIAFQSKYIFPGEVSFWLRLTWPFKLLYDRYIKKPDSSDSKVSGEDEYNFDIDKGSHDDVNMALPTVTR</sequence>
<dbReference type="Proteomes" id="UP000290288">
    <property type="component" value="Unassembled WGS sequence"/>
</dbReference>
<evidence type="ECO:0000256" key="6">
    <source>
        <dbReference type="SAM" id="Phobius"/>
    </source>
</evidence>
<dbReference type="Gene3D" id="1.20.58.340">
    <property type="entry name" value="Magnesium transport protein CorA, transmembrane region"/>
    <property type="match status" value="1"/>
</dbReference>
<keyword evidence="2 6" id="KW-0812">Transmembrane</keyword>
<keyword evidence="3 6" id="KW-1133">Transmembrane helix</keyword>
<dbReference type="OrthoDB" id="3231000at2759"/>
<evidence type="ECO:0000256" key="5">
    <source>
        <dbReference type="SAM" id="Coils"/>
    </source>
</evidence>
<organism evidence="7 8">
    <name type="scientific">Candolleomyces aberdarensis</name>
    <dbReference type="NCBI Taxonomy" id="2316362"/>
    <lineage>
        <taxon>Eukaryota</taxon>
        <taxon>Fungi</taxon>
        <taxon>Dikarya</taxon>
        <taxon>Basidiomycota</taxon>
        <taxon>Agaricomycotina</taxon>
        <taxon>Agaricomycetes</taxon>
        <taxon>Agaricomycetidae</taxon>
        <taxon>Agaricales</taxon>
        <taxon>Agaricineae</taxon>
        <taxon>Psathyrellaceae</taxon>
        <taxon>Candolleomyces</taxon>
    </lineage>
</organism>
<evidence type="ECO:0000313" key="8">
    <source>
        <dbReference type="Proteomes" id="UP000290288"/>
    </source>
</evidence>
<proteinExistence type="predicted"/>
<comment type="caution">
    <text evidence="7">The sequence shown here is derived from an EMBL/GenBank/DDBJ whole genome shotgun (WGS) entry which is preliminary data.</text>
</comment>
<dbReference type="STRING" id="2316362.A0A4Q2DIS6"/>
<keyword evidence="4 6" id="KW-0472">Membrane</keyword>
<dbReference type="AlphaFoldDB" id="A0A4Q2DIS6"/>
<dbReference type="GO" id="GO:0016020">
    <property type="term" value="C:membrane"/>
    <property type="evidence" value="ECO:0007669"/>
    <property type="project" value="UniProtKB-SubCell"/>
</dbReference>
<protein>
    <submittedName>
        <fullName evidence="7">Uncharacterized protein</fullName>
    </submittedName>
</protein>
<evidence type="ECO:0000256" key="2">
    <source>
        <dbReference type="ARBA" id="ARBA00022692"/>
    </source>
</evidence>
<evidence type="ECO:0000313" key="7">
    <source>
        <dbReference type="EMBL" id="RXW19709.1"/>
    </source>
</evidence>
<accession>A0A4Q2DIS6</accession>
<dbReference type="Pfam" id="PF01544">
    <property type="entry name" value="CorA"/>
    <property type="match status" value="1"/>
</dbReference>
<gene>
    <name evidence="7" type="ORF">EST38_g6149</name>
</gene>
<dbReference type="GO" id="GO:0046873">
    <property type="term" value="F:metal ion transmembrane transporter activity"/>
    <property type="evidence" value="ECO:0007669"/>
    <property type="project" value="InterPro"/>
</dbReference>
<evidence type="ECO:0000256" key="4">
    <source>
        <dbReference type="ARBA" id="ARBA00023136"/>
    </source>
</evidence>
<name>A0A4Q2DIS6_9AGAR</name>
<dbReference type="SUPFAM" id="SSF144083">
    <property type="entry name" value="Magnesium transport protein CorA, transmembrane region"/>
    <property type="match status" value="1"/>
</dbReference>
<reference evidence="7 8" key="1">
    <citation type="submission" date="2019-01" db="EMBL/GenBank/DDBJ databases">
        <title>Draft genome sequence of Psathyrella aberdarensis IHI B618.</title>
        <authorList>
            <person name="Buettner E."/>
            <person name="Kellner H."/>
        </authorList>
    </citation>
    <scope>NUCLEOTIDE SEQUENCE [LARGE SCALE GENOMIC DNA]</scope>
    <source>
        <strain evidence="7 8">IHI B618</strain>
    </source>
</reference>